<dbReference type="CDD" id="cd14750">
    <property type="entry name" value="PBP2_TMBP"/>
    <property type="match status" value="1"/>
</dbReference>
<evidence type="ECO:0000256" key="5">
    <source>
        <dbReference type="ARBA" id="ARBA00022764"/>
    </source>
</evidence>
<reference evidence="7 8" key="1">
    <citation type="submission" date="2018-09" db="EMBL/GenBank/DDBJ databases">
        <title>Mesorhizobium carmichaelinearum sp. nov. isolated from Carmichaelinea spp. root nodules in New Zealand.</title>
        <authorList>
            <person name="De Meyer S.E."/>
        </authorList>
    </citation>
    <scope>NUCLEOTIDE SEQUENCE [LARGE SCALE GENOMIC DNA]</scope>
    <source>
        <strain evidence="7 8">ICMP19557</strain>
    </source>
</reference>
<gene>
    <name evidence="7" type="ORF">D3227_23310</name>
</gene>
<dbReference type="EMBL" id="QZWZ01000020">
    <property type="protein sequence ID" value="RJT34228.1"/>
    <property type="molecule type" value="Genomic_DNA"/>
</dbReference>
<dbReference type="InterPro" id="IPR050490">
    <property type="entry name" value="Bact_solute-bd_prot1"/>
</dbReference>
<evidence type="ECO:0000256" key="6">
    <source>
        <dbReference type="SAM" id="SignalP"/>
    </source>
</evidence>
<evidence type="ECO:0000256" key="3">
    <source>
        <dbReference type="ARBA" id="ARBA00022448"/>
    </source>
</evidence>
<keyword evidence="8" id="KW-1185">Reference proteome</keyword>
<dbReference type="GO" id="GO:0042597">
    <property type="term" value="C:periplasmic space"/>
    <property type="evidence" value="ECO:0007669"/>
    <property type="project" value="UniProtKB-SubCell"/>
</dbReference>
<name>A0A3A5KFI1_9HYPH</name>
<dbReference type="AlphaFoldDB" id="A0A3A5KFI1"/>
<organism evidence="7 8">
    <name type="scientific">Mesorhizobium waimense</name>
    <dbReference type="NCBI Taxonomy" id="1300307"/>
    <lineage>
        <taxon>Bacteria</taxon>
        <taxon>Pseudomonadati</taxon>
        <taxon>Pseudomonadota</taxon>
        <taxon>Alphaproteobacteria</taxon>
        <taxon>Hyphomicrobiales</taxon>
        <taxon>Phyllobacteriaceae</taxon>
        <taxon>Mesorhizobium</taxon>
    </lineage>
</organism>
<keyword evidence="3" id="KW-0813">Transport</keyword>
<keyword evidence="4 6" id="KW-0732">Signal</keyword>
<feature type="signal peptide" evidence="6">
    <location>
        <begin position="1"/>
        <end position="23"/>
    </location>
</feature>
<evidence type="ECO:0000313" key="7">
    <source>
        <dbReference type="EMBL" id="RJT34228.1"/>
    </source>
</evidence>
<sequence length="422" mass="45800">MKFFHTLLAFAVAAVLAASPARAVDLSIVSGDTGNGLKVLRDILDQYEKKSGNKVTIIPMPTSTTDQFGQYRLWLAAHNSDIDVYQTDVIWAPQLASQLVDLTAATKDVVAAHFPSIIESQTVDGKLVALPIFTDAPALYYRKDLLDKYGAKLPGSWSELAATAKRVMDKEREAGHKDIWGFVFQGNAYEGLTCDALEWVMSNGGGQIVEPDGTISINNPKAAAALDMAKGWVGTIAPPGVLAYQEEESRGVWQTGNAVFMRNWPYAYSLGESEGSPIKGKFDVTTLPPGSGEGARSAATLGGWNLAVSKYSKNPDAAIELVKWVASPEMQKYRALKASYLPTIQALYDDADIAREQPVIPRWKEVFLNAVPRPSNEAKVRYNEVSNAFWTAVHKTLSGEGTAADNLADLEVTLTKLKGAAW</sequence>
<comment type="similarity">
    <text evidence="2">Belongs to the bacterial solute-binding protein 1 family.</text>
</comment>
<evidence type="ECO:0000256" key="2">
    <source>
        <dbReference type="ARBA" id="ARBA00008520"/>
    </source>
</evidence>
<comment type="subcellular location">
    <subcellularLocation>
        <location evidence="1">Periplasm</location>
    </subcellularLocation>
</comment>
<dbReference type="InterPro" id="IPR006059">
    <property type="entry name" value="SBP"/>
</dbReference>
<comment type="caution">
    <text evidence="7">The sequence shown here is derived from an EMBL/GenBank/DDBJ whole genome shotgun (WGS) entry which is preliminary data.</text>
</comment>
<protein>
    <submittedName>
        <fullName evidence="7">ABC transporter substrate-binding protein</fullName>
    </submittedName>
</protein>
<dbReference type="Proteomes" id="UP000272706">
    <property type="component" value="Unassembled WGS sequence"/>
</dbReference>
<accession>A0A3A5KFI1</accession>
<dbReference type="PANTHER" id="PTHR43649">
    <property type="entry name" value="ARABINOSE-BINDING PROTEIN-RELATED"/>
    <property type="match status" value="1"/>
</dbReference>
<feature type="chain" id="PRO_5017352022" evidence="6">
    <location>
        <begin position="24"/>
        <end position="422"/>
    </location>
</feature>
<dbReference type="Gene3D" id="3.40.190.10">
    <property type="entry name" value="Periplasmic binding protein-like II"/>
    <property type="match status" value="2"/>
</dbReference>
<evidence type="ECO:0000313" key="8">
    <source>
        <dbReference type="Proteomes" id="UP000272706"/>
    </source>
</evidence>
<evidence type="ECO:0000256" key="1">
    <source>
        <dbReference type="ARBA" id="ARBA00004418"/>
    </source>
</evidence>
<dbReference type="SUPFAM" id="SSF53850">
    <property type="entry name" value="Periplasmic binding protein-like II"/>
    <property type="match status" value="1"/>
</dbReference>
<keyword evidence="5" id="KW-0574">Periplasm</keyword>
<dbReference type="RefSeq" id="WP_120016642.1">
    <property type="nucleotide sequence ID" value="NZ_QZWZ01000020.1"/>
</dbReference>
<proteinExistence type="inferred from homology"/>
<dbReference type="OrthoDB" id="9808332at2"/>
<evidence type="ECO:0000256" key="4">
    <source>
        <dbReference type="ARBA" id="ARBA00022729"/>
    </source>
</evidence>
<dbReference type="PANTHER" id="PTHR43649:SF34">
    <property type="entry name" value="ABC TRANSPORTER PERIPLASMIC-BINDING PROTEIN YCJN-RELATED"/>
    <property type="match status" value="1"/>
</dbReference>
<dbReference type="Pfam" id="PF01547">
    <property type="entry name" value="SBP_bac_1"/>
    <property type="match status" value="1"/>
</dbReference>